<keyword evidence="2 4" id="KW-0694">RNA-binding</keyword>
<dbReference type="SUPFAM" id="SSF54928">
    <property type="entry name" value="RNA-binding domain, RBD"/>
    <property type="match status" value="1"/>
</dbReference>
<evidence type="ECO:0000256" key="4">
    <source>
        <dbReference type="PROSITE-ProRule" id="PRU00176"/>
    </source>
</evidence>
<dbReference type="EMBL" id="KB445794">
    <property type="protein sequence ID" value="EMD39117.1"/>
    <property type="molecule type" value="Genomic_DNA"/>
</dbReference>
<dbReference type="InterPro" id="IPR035979">
    <property type="entry name" value="RBD_domain_sf"/>
</dbReference>
<feature type="compositionally biased region" description="Low complexity" evidence="5">
    <location>
        <begin position="268"/>
        <end position="281"/>
    </location>
</feature>
<dbReference type="InterPro" id="IPR000504">
    <property type="entry name" value="RRM_dom"/>
</dbReference>
<dbReference type="CDD" id="cd12226">
    <property type="entry name" value="RRM_NOL8"/>
    <property type="match status" value="1"/>
</dbReference>
<evidence type="ECO:0000256" key="1">
    <source>
        <dbReference type="ARBA" id="ARBA00004604"/>
    </source>
</evidence>
<sequence length="545" mass="59799">MSEETITKRVHVSGLTPAITAADISQRLSSFGTVRSVDGFGALDAVGQPRKFGYITLETTKSKLAKCMNILSGATWKGAKLRLGEAKPDFRERIARENEAQDEPPTKKRRLPRGVHGVHSADMSLVTPENAVSRPGWHVTPLGRVVRPVRMRPEHPLPPLVIANQPAVKSKGKKADEAKAKKKRAKEPPTRARRRTIDPLKYGSTQLKGAFLESVVVDRQNIPAISLQQDLQDETDESEEEIEDTDGEESVAEARFADVSMNEAETSAAATPVPTKAAPAPHSKPAEPVATPVLSLPLPKSVPASNALSEDLIQEKTKTLGLLASIFGSKGDADWGDKESISDVDMEEHTSHAQVPDVPTQDIAESATSEADLGDVDTEEQATPEPKITEQESESPPKSGQLINLKDLFAPREDAGFSLLGHLDLDLELDEEVEQQIIALAQPVTVTRPSGSTPARPAPSSSLQDFDTKRPFFFPLPPEERNRGRARDALDTSQWRTFFYRTESSDEIRKRWEETRGELTSGWKRRHREAVKSRRRRGGVGGDGE</sequence>
<dbReference type="InterPro" id="IPR034138">
    <property type="entry name" value="NOP8_RRM"/>
</dbReference>
<feature type="compositionally biased region" description="Basic and acidic residues" evidence="5">
    <location>
        <begin position="331"/>
        <end position="351"/>
    </location>
</feature>
<reference evidence="7 8" key="1">
    <citation type="journal article" date="2012" name="Proc. Natl. Acad. Sci. U.S.A.">
        <title>Comparative genomics of Ceriporiopsis subvermispora and Phanerochaete chrysosporium provide insight into selective ligninolysis.</title>
        <authorList>
            <person name="Fernandez-Fueyo E."/>
            <person name="Ruiz-Duenas F.J."/>
            <person name="Ferreira P."/>
            <person name="Floudas D."/>
            <person name="Hibbett D.S."/>
            <person name="Canessa P."/>
            <person name="Larrondo L.F."/>
            <person name="James T.Y."/>
            <person name="Seelenfreund D."/>
            <person name="Lobos S."/>
            <person name="Polanco R."/>
            <person name="Tello M."/>
            <person name="Honda Y."/>
            <person name="Watanabe T."/>
            <person name="Watanabe T."/>
            <person name="Ryu J.S."/>
            <person name="Kubicek C.P."/>
            <person name="Schmoll M."/>
            <person name="Gaskell J."/>
            <person name="Hammel K.E."/>
            <person name="St John F.J."/>
            <person name="Vanden Wymelenberg A."/>
            <person name="Sabat G."/>
            <person name="Splinter BonDurant S."/>
            <person name="Syed K."/>
            <person name="Yadav J.S."/>
            <person name="Doddapaneni H."/>
            <person name="Subramanian V."/>
            <person name="Lavin J.L."/>
            <person name="Oguiza J.A."/>
            <person name="Perez G."/>
            <person name="Pisabarro A.G."/>
            <person name="Ramirez L."/>
            <person name="Santoyo F."/>
            <person name="Master E."/>
            <person name="Coutinho P.M."/>
            <person name="Henrissat B."/>
            <person name="Lombard V."/>
            <person name="Magnuson J.K."/>
            <person name="Kuees U."/>
            <person name="Hori C."/>
            <person name="Igarashi K."/>
            <person name="Samejima M."/>
            <person name="Held B.W."/>
            <person name="Barry K.W."/>
            <person name="LaButti K.M."/>
            <person name="Lapidus A."/>
            <person name="Lindquist E.A."/>
            <person name="Lucas S.M."/>
            <person name="Riley R."/>
            <person name="Salamov A.A."/>
            <person name="Hoffmeister D."/>
            <person name="Schwenk D."/>
            <person name="Hadar Y."/>
            <person name="Yarden O."/>
            <person name="de Vries R.P."/>
            <person name="Wiebenga A."/>
            <person name="Stenlid J."/>
            <person name="Eastwood D."/>
            <person name="Grigoriev I.V."/>
            <person name="Berka R.M."/>
            <person name="Blanchette R.A."/>
            <person name="Kersten P."/>
            <person name="Martinez A.T."/>
            <person name="Vicuna R."/>
            <person name="Cullen D."/>
        </authorList>
    </citation>
    <scope>NUCLEOTIDE SEQUENCE [LARGE SCALE GENOMIC DNA]</scope>
    <source>
        <strain evidence="7 8">B</strain>
    </source>
</reference>
<dbReference type="SMART" id="SM00360">
    <property type="entry name" value="RRM"/>
    <property type="match status" value="1"/>
</dbReference>
<feature type="compositionally biased region" description="Basic residues" evidence="5">
    <location>
        <begin position="523"/>
        <end position="538"/>
    </location>
</feature>
<organism evidence="7 8">
    <name type="scientific">Ceriporiopsis subvermispora (strain B)</name>
    <name type="common">White-rot fungus</name>
    <name type="synonym">Gelatoporia subvermispora</name>
    <dbReference type="NCBI Taxonomy" id="914234"/>
    <lineage>
        <taxon>Eukaryota</taxon>
        <taxon>Fungi</taxon>
        <taxon>Dikarya</taxon>
        <taxon>Basidiomycota</taxon>
        <taxon>Agaricomycotina</taxon>
        <taxon>Agaricomycetes</taxon>
        <taxon>Polyporales</taxon>
        <taxon>Gelatoporiaceae</taxon>
        <taxon>Gelatoporia</taxon>
    </lineage>
</organism>
<feature type="domain" description="RRM" evidence="6">
    <location>
        <begin position="8"/>
        <end position="88"/>
    </location>
</feature>
<evidence type="ECO:0000256" key="2">
    <source>
        <dbReference type="ARBA" id="ARBA00022884"/>
    </source>
</evidence>
<feature type="region of interest" description="Disordered" evidence="5">
    <location>
        <begin position="447"/>
        <end position="488"/>
    </location>
</feature>
<dbReference type="STRING" id="914234.M2RKW4"/>
<dbReference type="AlphaFoldDB" id="M2RKW4"/>
<feature type="compositionally biased region" description="Low complexity" evidence="5">
    <location>
        <begin position="292"/>
        <end position="303"/>
    </location>
</feature>
<feature type="region of interest" description="Disordered" evidence="5">
    <location>
        <begin position="166"/>
        <end position="194"/>
    </location>
</feature>
<evidence type="ECO:0000313" key="7">
    <source>
        <dbReference type="EMBL" id="EMD39117.1"/>
    </source>
</evidence>
<feature type="region of interest" description="Disordered" evidence="5">
    <location>
        <begin position="328"/>
        <end position="404"/>
    </location>
</feature>
<comment type="subcellular location">
    <subcellularLocation>
        <location evidence="1">Nucleus</location>
        <location evidence="1">Nucleolus</location>
    </subcellularLocation>
</comment>
<gene>
    <name evidence="7" type="ORF">CERSUDRAFT_112807</name>
</gene>
<feature type="compositionally biased region" description="Acidic residues" evidence="5">
    <location>
        <begin position="231"/>
        <end position="251"/>
    </location>
</feature>
<name>M2RKW4_CERS8</name>
<dbReference type="InterPro" id="IPR012677">
    <property type="entry name" value="Nucleotide-bd_a/b_plait_sf"/>
</dbReference>
<dbReference type="Gene3D" id="3.30.70.330">
    <property type="match status" value="1"/>
</dbReference>
<dbReference type="PANTHER" id="PTHR48029:SF1">
    <property type="entry name" value="NUCLEOLAR PROTEIN 8"/>
    <property type="match status" value="1"/>
</dbReference>
<dbReference type="HOGENOM" id="CLU_037780_0_0_1"/>
<accession>M2RKW4</accession>
<dbReference type="PROSITE" id="PS50102">
    <property type="entry name" value="RRM"/>
    <property type="match status" value="1"/>
</dbReference>
<feature type="compositionally biased region" description="Basic and acidic residues" evidence="5">
    <location>
        <begin position="478"/>
        <end position="488"/>
    </location>
</feature>
<feature type="region of interest" description="Disordered" evidence="5">
    <location>
        <begin position="517"/>
        <end position="545"/>
    </location>
</feature>
<dbReference type="Proteomes" id="UP000016930">
    <property type="component" value="Unassembled WGS sequence"/>
</dbReference>
<protein>
    <recommendedName>
        <fullName evidence="6">RRM domain-containing protein</fullName>
    </recommendedName>
</protein>
<proteinExistence type="predicted"/>
<evidence type="ECO:0000313" key="8">
    <source>
        <dbReference type="Proteomes" id="UP000016930"/>
    </source>
</evidence>
<dbReference type="GO" id="GO:0003723">
    <property type="term" value="F:RNA binding"/>
    <property type="evidence" value="ECO:0007669"/>
    <property type="project" value="UniProtKB-UniRule"/>
</dbReference>
<evidence type="ECO:0000256" key="3">
    <source>
        <dbReference type="ARBA" id="ARBA00023242"/>
    </source>
</evidence>
<feature type="region of interest" description="Disordered" evidence="5">
    <location>
        <begin position="95"/>
        <end position="118"/>
    </location>
</feature>
<dbReference type="PANTHER" id="PTHR48029">
    <property type="entry name" value="NUCLEOLAR PROTEIN 8"/>
    <property type="match status" value="1"/>
</dbReference>
<evidence type="ECO:0000259" key="6">
    <source>
        <dbReference type="PROSITE" id="PS50102"/>
    </source>
</evidence>
<dbReference type="GO" id="GO:0005730">
    <property type="term" value="C:nucleolus"/>
    <property type="evidence" value="ECO:0007669"/>
    <property type="project" value="UniProtKB-SubCell"/>
</dbReference>
<keyword evidence="8" id="KW-1185">Reference proteome</keyword>
<feature type="compositionally biased region" description="Polar residues" evidence="5">
    <location>
        <begin position="447"/>
        <end position="465"/>
    </location>
</feature>
<feature type="compositionally biased region" description="Acidic residues" evidence="5">
    <location>
        <begin position="372"/>
        <end position="382"/>
    </location>
</feature>
<evidence type="ECO:0000256" key="5">
    <source>
        <dbReference type="SAM" id="MobiDB-lite"/>
    </source>
</evidence>
<dbReference type="OrthoDB" id="21643at2759"/>
<feature type="region of interest" description="Disordered" evidence="5">
    <location>
        <begin position="227"/>
        <end position="303"/>
    </location>
</feature>
<keyword evidence="3" id="KW-0539">Nucleus</keyword>